<dbReference type="RefSeq" id="WP_322468289.1">
    <property type="nucleotide sequence ID" value="NZ_JAXOJX010000092.1"/>
</dbReference>
<keyword evidence="8" id="KW-1185">Reference proteome</keyword>
<keyword evidence="2" id="KW-0663">Pyridoxal phosphate</keyword>
<dbReference type="InterPro" id="IPR015424">
    <property type="entry name" value="PyrdxlP-dep_Trfase"/>
</dbReference>
<evidence type="ECO:0000313" key="8">
    <source>
        <dbReference type="Proteomes" id="UP001293718"/>
    </source>
</evidence>
<organism evidence="7 8">
    <name type="scientific">Azohydromonas lata</name>
    <dbReference type="NCBI Taxonomy" id="45677"/>
    <lineage>
        <taxon>Bacteria</taxon>
        <taxon>Pseudomonadati</taxon>
        <taxon>Pseudomonadota</taxon>
        <taxon>Betaproteobacteria</taxon>
        <taxon>Burkholderiales</taxon>
        <taxon>Sphaerotilaceae</taxon>
        <taxon>Azohydromonas</taxon>
    </lineage>
</organism>
<dbReference type="InterPro" id="IPR000524">
    <property type="entry name" value="Tscrpt_reg_HTH_GntR"/>
</dbReference>
<proteinExistence type="inferred from homology"/>
<evidence type="ECO:0000256" key="5">
    <source>
        <dbReference type="ARBA" id="ARBA00023163"/>
    </source>
</evidence>
<evidence type="ECO:0000259" key="6">
    <source>
        <dbReference type="PROSITE" id="PS50949"/>
    </source>
</evidence>
<comment type="caution">
    <text evidence="7">The sequence shown here is derived from an EMBL/GenBank/DDBJ whole genome shotgun (WGS) entry which is preliminary data.</text>
</comment>
<dbReference type="SUPFAM" id="SSF53383">
    <property type="entry name" value="PLP-dependent transferases"/>
    <property type="match status" value="1"/>
</dbReference>
<dbReference type="EMBL" id="JAXOJX010000092">
    <property type="protein sequence ID" value="MDZ5461004.1"/>
    <property type="molecule type" value="Genomic_DNA"/>
</dbReference>
<dbReference type="GO" id="GO:0008483">
    <property type="term" value="F:transaminase activity"/>
    <property type="evidence" value="ECO:0007669"/>
    <property type="project" value="UniProtKB-KW"/>
</dbReference>
<dbReference type="InterPro" id="IPR015422">
    <property type="entry name" value="PyrdxlP-dep_Trfase_small"/>
</dbReference>
<feature type="domain" description="HTH gntR-type" evidence="6">
    <location>
        <begin position="6"/>
        <end position="74"/>
    </location>
</feature>
<comment type="similarity">
    <text evidence="1">In the C-terminal section; belongs to the class-I pyridoxal-phosphate-dependent aminotransferase family.</text>
</comment>
<dbReference type="Gene3D" id="1.10.10.10">
    <property type="entry name" value="Winged helix-like DNA-binding domain superfamily/Winged helix DNA-binding domain"/>
    <property type="match status" value="1"/>
</dbReference>
<keyword evidence="4" id="KW-0238">DNA-binding</keyword>
<reference evidence="7 8" key="1">
    <citation type="submission" date="2023-11" db="EMBL/GenBank/DDBJ databases">
        <title>Draft genome of Azohydromonas lata strain H1 (DSM1123), a polyhydroxyalkanoate producer.</title>
        <authorList>
            <person name="Traversa D."/>
            <person name="D'Addabbo P."/>
            <person name="Pazzani C."/>
            <person name="Manzari C."/>
            <person name="Chiara M."/>
            <person name="Scrascia M."/>
        </authorList>
    </citation>
    <scope>NUCLEOTIDE SEQUENCE [LARGE SCALE GENOMIC DNA]</scope>
    <source>
        <strain evidence="7 8">H1</strain>
    </source>
</reference>
<accession>A0ABU5IQ60</accession>
<dbReference type="InterPro" id="IPR051446">
    <property type="entry name" value="HTH_trans_reg/aminotransferase"/>
</dbReference>
<keyword evidence="7" id="KW-0032">Aminotransferase</keyword>
<dbReference type="Pfam" id="PF00392">
    <property type="entry name" value="GntR"/>
    <property type="match status" value="1"/>
</dbReference>
<dbReference type="Pfam" id="PF00155">
    <property type="entry name" value="Aminotran_1_2"/>
    <property type="match status" value="1"/>
</dbReference>
<protein>
    <submittedName>
        <fullName evidence="7">PLP-dependent aminotransferase family protein</fullName>
    </submittedName>
</protein>
<evidence type="ECO:0000256" key="1">
    <source>
        <dbReference type="ARBA" id="ARBA00005384"/>
    </source>
</evidence>
<dbReference type="InterPro" id="IPR036390">
    <property type="entry name" value="WH_DNA-bd_sf"/>
</dbReference>
<dbReference type="Proteomes" id="UP001293718">
    <property type="component" value="Unassembled WGS sequence"/>
</dbReference>
<name>A0ABU5IQ60_9BURK</name>
<gene>
    <name evidence="7" type="ORF">SM757_30955</name>
</gene>
<dbReference type="SMART" id="SM00345">
    <property type="entry name" value="HTH_GNTR"/>
    <property type="match status" value="1"/>
</dbReference>
<dbReference type="PROSITE" id="PS50949">
    <property type="entry name" value="HTH_GNTR"/>
    <property type="match status" value="1"/>
</dbReference>
<dbReference type="CDD" id="cd00609">
    <property type="entry name" value="AAT_like"/>
    <property type="match status" value="1"/>
</dbReference>
<keyword evidence="7" id="KW-0808">Transferase</keyword>
<dbReference type="CDD" id="cd07377">
    <property type="entry name" value="WHTH_GntR"/>
    <property type="match status" value="1"/>
</dbReference>
<dbReference type="InterPro" id="IPR036388">
    <property type="entry name" value="WH-like_DNA-bd_sf"/>
</dbReference>
<keyword evidence="3" id="KW-0805">Transcription regulation</keyword>
<dbReference type="InterPro" id="IPR004839">
    <property type="entry name" value="Aminotransferase_I/II_large"/>
</dbReference>
<evidence type="ECO:0000256" key="3">
    <source>
        <dbReference type="ARBA" id="ARBA00023015"/>
    </source>
</evidence>
<sequence length="481" mass="52422">MERHQDTLYLRIADQLAGSIRAGTLARGERIASVRELARQQGVSMATVVQAYRTLEDARLIEARPRSGYFVAGRSAARRLAEPDTTPLPPQSKAVAVCTLGQRVLAAAVDPSYISFGAAAPSEDLFPQERIRRALTRALQRNRATLCRYPLRTSSAELRRAIARQALTMGCQLDQNDIVITNGCMEAMTLCLRAVTQPGDIVALESPTYFGLLELLQSLELRALEIPTHPRQGLSVDALTLALDTQPIKAVLVVPTLSNPLGASMSLAERRRLAQLVAQRGVPLVEDVLYNPLCEHDEQRRAVRSFDPTGHVMVCGSFSKTVGPGLRLGFADAGRWSQRVQQLRAVQSGSHTEFLEAAMADLLTQPGTESAFRQLRTLFAARVDEARGLIGESFPKGTRVTDPPGGFILWVELPAGSDAMALFEACQAERICIAPGPMFSTTGRYGHCLRLGVGGRWDDTQRQALRRIGELAHRVLPAAAS</sequence>
<dbReference type="PANTHER" id="PTHR46577:SF2">
    <property type="entry name" value="TRANSCRIPTIONAL REGULATORY PROTEIN"/>
    <property type="match status" value="1"/>
</dbReference>
<dbReference type="Gene3D" id="3.90.1150.10">
    <property type="entry name" value="Aspartate Aminotransferase, domain 1"/>
    <property type="match status" value="1"/>
</dbReference>
<evidence type="ECO:0000256" key="4">
    <source>
        <dbReference type="ARBA" id="ARBA00023125"/>
    </source>
</evidence>
<dbReference type="SUPFAM" id="SSF46785">
    <property type="entry name" value="Winged helix' DNA-binding domain"/>
    <property type="match status" value="1"/>
</dbReference>
<evidence type="ECO:0000313" key="7">
    <source>
        <dbReference type="EMBL" id="MDZ5461004.1"/>
    </source>
</evidence>
<dbReference type="InterPro" id="IPR015421">
    <property type="entry name" value="PyrdxlP-dep_Trfase_major"/>
</dbReference>
<dbReference type="Gene3D" id="3.40.640.10">
    <property type="entry name" value="Type I PLP-dependent aspartate aminotransferase-like (Major domain)"/>
    <property type="match status" value="1"/>
</dbReference>
<evidence type="ECO:0000256" key="2">
    <source>
        <dbReference type="ARBA" id="ARBA00022898"/>
    </source>
</evidence>
<keyword evidence="5" id="KW-0804">Transcription</keyword>
<dbReference type="PANTHER" id="PTHR46577">
    <property type="entry name" value="HTH-TYPE TRANSCRIPTIONAL REGULATORY PROTEIN GABR"/>
    <property type="match status" value="1"/>
</dbReference>